<keyword evidence="3" id="KW-0433">Leucine-rich repeat</keyword>
<evidence type="ECO:0000256" key="3">
    <source>
        <dbReference type="ARBA" id="ARBA00022614"/>
    </source>
</evidence>
<keyword evidence="8" id="KW-0472">Membrane</keyword>
<protein>
    <recommendedName>
        <fullName evidence="13">Leucine-rich repeat-containing N-terminal plant-type domain-containing protein</fullName>
    </recommendedName>
</protein>
<evidence type="ECO:0000313" key="12">
    <source>
        <dbReference type="Proteomes" id="UP000008141"/>
    </source>
</evidence>
<dbReference type="PANTHER" id="PTHR27000">
    <property type="entry name" value="LEUCINE-RICH REPEAT RECEPTOR-LIKE PROTEIN KINASE FAMILY PROTEIN-RELATED"/>
    <property type="match status" value="1"/>
</dbReference>
<keyword evidence="4" id="KW-0812">Transmembrane</keyword>
<dbReference type="GO" id="GO:0005930">
    <property type="term" value="C:axoneme"/>
    <property type="evidence" value="ECO:0007669"/>
    <property type="project" value="UniProtKB-SubCell"/>
</dbReference>
<evidence type="ECO:0000256" key="1">
    <source>
        <dbReference type="ARBA" id="ARBA00004167"/>
    </source>
</evidence>
<accession>E1ZNA4</accession>
<dbReference type="Pfam" id="PF00560">
    <property type="entry name" value="LRR_1"/>
    <property type="match status" value="1"/>
</dbReference>
<dbReference type="InterPro" id="IPR001611">
    <property type="entry name" value="Leu-rich_rpt"/>
</dbReference>
<evidence type="ECO:0000256" key="9">
    <source>
        <dbReference type="ARBA" id="ARBA00023170"/>
    </source>
</evidence>
<keyword evidence="6" id="KW-0677">Repeat</keyword>
<evidence type="ECO:0000256" key="2">
    <source>
        <dbReference type="ARBA" id="ARBA00004430"/>
    </source>
</evidence>
<evidence type="ECO:0000256" key="7">
    <source>
        <dbReference type="ARBA" id="ARBA00022989"/>
    </source>
</evidence>
<dbReference type="AlphaFoldDB" id="E1ZNA4"/>
<comment type="subcellular location">
    <subcellularLocation>
        <location evidence="2">Cytoplasm</location>
        <location evidence="2">Cytoskeleton</location>
        <location evidence="2">Cilium axoneme</location>
    </subcellularLocation>
    <subcellularLocation>
        <location evidence="1">Membrane</location>
        <topology evidence="1">Single-pass membrane protein</topology>
    </subcellularLocation>
</comment>
<sequence length="121" mass="13032">MLPADLFAHHPAFTDLWLGNNRLSGTLPGAWGASATKLADLSVSKNRLSGPAFPRGWLQSGAMPKLEKAYLNENPQLTGTLPASLAWSQLSILDAHGCALLNGTFPARWYRAPFAASLFQL</sequence>
<dbReference type="Gene3D" id="3.80.10.10">
    <property type="entry name" value="Ribonuclease Inhibitor"/>
    <property type="match status" value="1"/>
</dbReference>
<dbReference type="KEGG" id="cvr:CHLNCDRAFT_138562"/>
<evidence type="ECO:0000256" key="4">
    <source>
        <dbReference type="ARBA" id="ARBA00022692"/>
    </source>
</evidence>
<evidence type="ECO:0000313" key="11">
    <source>
        <dbReference type="EMBL" id="EFN52568.1"/>
    </source>
</evidence>
<evidence type="ECO:0008006" key="13">
    <source>
        <dbReference type="Google" id="ProtNLM"/>
    </source>
</evidence>
<gene>
    <name evidence="11" type="ORF">CHLNCDRAFT_138562</name>
</gene>
<dbReference type="EMBL" id="GL433855">
    <property type="protein sequence ID" value="EFN52568.1"/>
    <property type="molecule type" value="Genomic_DNA"/>
</dbReference>
<proteinExistence type="predicted"/>
<dbReference type="InParanoid" id="E1ZNA4"/>
<keyword evidence="9" id="KW-0675">Receptor</keyword>
<dbReference type="GeneID" id="17351990"/>
<dbReference type="GO" id="GO:0016020">
    <property type="term" value="C:membrane"/>
    <property type="evidence" value="ECO:0007669"/>
    <property type="project" value="UniProtKB-SubCell"/>
</dbReference>
<dbReference type="OrthoDB" id="1394818at2759"/>
<keyword evidence="5" id="KW-0732">Signal</keyword>
<keyword evidence="10" id="KW-0325">Glycoprotein</keyword>
<dbReference type="Proteomes" id="UP000008141">
    <property type="component" value="Unassembled WGS sequence"/>
</dbReference>
<organism evidence="12">
    <name type="scientific">Chlorella variabilis</name>
    <name type="common">Green alga</name>
    <dbReference type="NCBI Taxonomy" id="554065"/>
    <lineage>
        <taxon>Eukaryota</taxon>
        <taxon>Viridiplantae</taxon>
        <taxon>Chlorophyta</taxon>
        <taxon>core chlorophytes</taxon>
        <taxon>Trebouxiophyceae</taxon>
        <taxon>Chlorellales</taxon>
        <taxon>Chlorellaceae</taxon>
        <taxon>Chlorella clade</taxon>
        <taxon>Chlorella</taxon>
    </lineage>
</organism>
<evidence type="ECO:0000256" key="10">
    <source>
        <dbReference type="ARBA" id="ARBA00023180"/>
    </source>
</evidence>
<reference evidence="11 12" key="1">
    <citation type="journal article" date="2010" name="Plant Cell">
        <title>The Chlorella variabilis NC64A genome reveals adaptation to photosymbiosis, coevolution with viruses, and cryptic sex.</title>
        <authorList>
            <person name="Blanc G."/>
            <person name="Duncan G."/>
            <person name="Agarkova I."/>
            <person name="Borodovsky M."/>
            <person name="Gurnon J."/>
            <person name="Kuo A."/>
            <person name="Lindquist E."/>
            <person name="Lucas S."/>
            <person name="Pangilinan J."/>
            <person name="Polle J."/>
            <person name="Salamov A."/>
            <person name="Terry A."/>
            <person name="Yamada T."/>
            <person name="Dunigan D.D."/>
            <person name="Grigoriev I.V."/>
            <person name="Claverie J.M."/>
            <person name="Van Etten J.L."/>
        </authorList>
    </citation>
    <scope>NUCLEOTIDE SEQUENCE [LARGE SCALE GENOMIC DNA]</scope>
    <source>
        <strain evidence="11 12">NC64A</strain>
    </source>
</reference>
<dbReference type="RefSeq" id="XP_005844670.1">
    <property type="nucleotide sequence ID" value="XM_005844608.1"/>
</dbReference>
<dbReference type="InterPro" id="IPR032675">
    <property type="entry name" value="LRR_dom_sf"/>
</dbReference>
<name>E1ZNA4_CHLVA</name>
<keyword evidence="12" id="KW-1185">Reference proteome</keyword>
<evidence type="ECO:0000256" key="8">
    <source>
        <dbReference type="ARBA" id="ARBA00023136"/>
    </source>
</evidence>
<evidence type="ECO:0000256" key="6">
    <source>
        <dbReference type="ARBA" id="ARBA00022737"/>
    </source>
</evidence>
<keyword evidence="7" id="KW-1133">Transmembrane helix</keyword>
<evidence type="ECO:0000256" key="5">
    <source>
        <dbReference type="ARBA" id="ARBA00022729"/>
    </source>
</evidence>
<dbReference type="SUPFAM" id="SSF52058">
    <property type="entry name" value="L domain-like"/>
    <property type="match status" value="1"/>
</dbReference>